<name>A0A2A2L5G2_9BILA</name>
<evidence type="ECO:0000256" key="2">
    <source>
        <dbReference type="ARBA" id="ARBA00005911"/>
    </source>
</evidence>
<evidence type="ECO:0000259" key="10">
    <source>
        <dbReference type="Pfam" id="PF05064"/>
    </source>
</evidence>
<evidence type="ECO:0000256" key="3">
    <source>
        <dbReference type="ARBA" id="ARBA00022448"/>
    </source>
</evidence>
<evidence type="ECO:0000256" key="6">
    <source>
        <dbReference type="ARBA" id="ARBA00023010"/>
    </source>
</evidence>
<dbReference type="PANTHER" id="PTHR12084:SF0">
    <property type="entry name" value="NUCLEAR PORE GLYCOPROTEIN P62"/>
    <property type="match status" value="1"/>
</dbReference>
<evidence type="ECO:0000256" key="1">
    <source>
        <dbReference type="ARBA" id="ARBA00004567"/>
    </source>
</evidence>
<comment type="caution">
    <text evidence="11">The sequence shown here is derived from an EMBL/GenBank/DDBJ whole genome shotgun (WGS) entry which is preliminary data.</text>
</comment>
<sequence length="535" mass="53740">MTAAPSFSLTGSAPAATTTASSGFGTGLTFGTGMGAASGTNTGASIFGQGLLNKPPAVATTTSITSAPAVGATSAGSSFSFGTPLGSLARPEVAVTTASAAPPFSFAPKPAEVSATSTIGTAPAPLTFPSTATSTVSASPFGSLTANTANLPATTASSGLTLGSSTASAAPLFPATGSIITGTGLFGQGGQGGIGFGQSPATSAAKPATTAPSLTLTGSIPASTTTASGGLGTGGGLTFGTGATGGGTSTSLFTGTASATPAVPSISVSTPASSLPLFPSVSTTPSVTASTTVSVPSITAPAATSAGPLFSSAPLAAPAGGLFATPRTPAVLSSLPVATPILFTELEQKIQKLTMEVMGQERMFMNQALEMNTHDKIIRENEQQILPSNQELKQLENAYARLSHNLEFVDEQQSELDILVTDLEKKLNLPDWQSGQRELPLDATCATAADFKRAEVMQMLANVDAQLKASDDDITDMIEQLRSLTKKATRDGSENVTMEQISKVLTTQVETLIAIDGNTNEIMDTVGRLMKEVKD</sequence>
<evidence type="ECO:0000313" key="12">
    <source>
        <dbReference type="Proteomes" id="UP000218231"/>
    </source>
</evidence>
<gene>
    <name evidence="11" type="ORF">WR25_06850</name>
</gene>
<dbReference type="GO" id="GO:0051028">
    <property type="term" value="P:mRNA transport"/>
    <property type="evidence" value="ECO:0007669"/>
    <property type="project" value="UniProtKB-KW"/>
</dbReference>
<evidence type="ECO:0000256" key="5">
    <source>
        <dbReference type="ARBA" id="ARBA00022927"/>
    </source>
</evidence>
<feature type="region of interest" description="Disordered" evidence="9">
    <location>
        <begin position="197"/>
        <end position="221"/>
    </location>
</feature>
<dbReference type="GO" id="GO:0006606">
    <property type="term" value="P:protein import into nucleus"/>
    <property type="evidence" value="ECO:0007669"/>
    <property type="project" value="TreeGrafter"/>
</dbReference>
<protein>
    <recommendedName>
        <fullName evidence="10">Nucleoporin NSP1-like C-terminal domain-containing protein</fullName>
    </recommendedName>
</protein>
<evidence type="ECO:0000313" key="11">
    <source>
        <dbReference type="EMBL" id="PAV81384.1"/>
    </source>
</evidence>
<comment type="subcellular location">
    <subcellularLocation>
        <location evidence="1">Nucleus</location>
        <location evidence="1">Nuclear pore complex</location>
    </subcellularLocation>
</comment>
<organism evidence="11 12">
    <name type="scientific">Diploscapter pachys</name>
    <dbReference type="NCBI Taxonomy" id="2018661"/>
    <lineage>
        <taxon>Eukaryota</taxon>
        <taxon>Metazoa</taxon>
        <taxon>Ecdysozoa</taxon>
        <taxon>Nematoda</taxon>
        <taxon>Chromadorea</taxon>
        <taxon>Rhabditida</taxon>
        <taxon>Rhabditina</taxon>
        <taxon>Rhabditomorpha</taxon>
        <taxon>Rhabditoidea</taxon>
        <taxon>Rhabditidae</taxon>
        <taxon>Diploscapter</taxon>
    </lineage>
</organism>
<dbReference type="PANTHER" id="PTHR12084">
    <property type="entry name" value="NUCLEAR PORE GLYCOPROTEIN P62-RELATED"/>
    <property type="match status" value="1"/>
</dbReference>
<dbReference type="InterPro" id="IPR007758">
    <property type="entry name" value="Nucleoporin_NSP1_C"/>
</dbReference>
<dbReference type="GO" id="GO:0006405">
    <property type="term" value="P:RNA export from nucleus"/>
    <property type="evidence" value="ECO:0007669"/>
    <property type="project" value="TreeGrafter"/>
</dbReference>
<keyword evidence="4" id="KW-0509">mRNA transport</keyword>
<keyword evidence="3" id="KW-0813">Transport</keyword>
<dbReference type="Pfam" id="PF05064">
    <property type="entry name" value="Nsp1_C"/>
    <property type="match status" value="1"/>
</dbReference>
<keyword evidence="5" id="KW-0653">Protein transport</keyword>
<dbReference type="GO" id="GO:0005543">
    <property type="term" value="F:phospholipid binding"/>
    <property type="evidence" value="ECO:0007669"/>
    <property type="project" value="TreeGrafter"/>
</dbReference>
<dbReference type="Gene3D" id="1.20.5.170">
    <property type="match status" value="1"/>
</dbReference>
<keyword evidence="8" id="KW-0539">Nucleus</keyword>
<dbReference type="GO" id="GO:0044613">
    <property type="term" value="C:nuclear pore central transport channel"/>
    <property type="evidence" value="ECO:0007669"/>
    <property type="project" value="TreeGrafter"/>
</dbReference>
<evidence type="ECO:0000256" key="8">
    <source>
        <dbReference type="ARBA" id="ARBA00023242"/>
    </source>
</evidence>
<keyword evidence="12" id="KW-1185">Reference proteome</keyword>
<dbReference type="GO" id="GO:0017056">
    <property type="term" value="F:structural constituent of nuclear pore"/>
    <property type="evidence" value="ECO:0007669"/>
    <property type="project" value="InterPro"/>
</dbReference>
<dbReference type="EMBL" id="LIAE01007182">
    <property type="protein sequence ID" value="PAV81384.1"/>
    <property type="molecule type" value="Genomic_DNA"/>
</dbReference>
<keyword evidence="6" id="KW-0811">Translocation</keyword>
<evidence type="ECO:0000256" key="7">
    <source>
        <dbReference type="ARBA" id="ARBA00023132"/>
    </source>
</evidence>
<dbReference type="InterPro" id="IPR026010">
    <property type="entry name" value="NSP1/NUP62"/>
</dbReference>
<dbReference type="Proteomes" id="UP000218231">
    <property type="component" value="Unassembled WGS sequence"/>
</dbReference>
<dbReference type="STRING" id="2018661.A0A2A2L5G2"/>
<dbReference type="AlphaFoldDB" id="A0A2A2L5G2"/>
<reference evidence="11 12" key="1">
    <citation type="journal article" date="2017" name="Curr. Biol.">
        <title>Genome architecture and evolution of a unichromosomal asexual nematode.</title>
        <authorList>
            <person name="Fradin H."/>
            <person name="Zegar C."/>
            <person name="Gutwein M."/>
            <person name="Lucas J."/>
            <person name="Kovtun M."/>
            <person name="Corcoran D."/>
            <person name="Baugh L.R."/>
            <person name="Kiontke K."/>
            <person name="Gunsalus K."/>
            <person name="Fitch D.H."/>
            <person name="Piano F."/>
        </authorList>
    </citation>
    <scope>NUCLEOTIDE SEQUENCE [LARGE SCALE GENOMIC DNA]</scope>
    <source>
        <strain evidence="11">PF1309</strain>
    </source>
</reference>
<keyword evidence="7" id="KW-0906">Nuclear pore complex</keyword>
<feature type="domain" description="Nucleoporin NSP1-like C-terminal" evidence="10">
    <location>
        <begin position="342"/>
        <end position="428"/>
    </location>
</feature>
<comment type="similarity">
    <text evidence="2">Belongs to the nucleoporin NSP1/NUP62 family.</text>
</comment>
<evidence type="ECO:0000256" key="9">
    <source>
        <dbReference type="SAM" id="MobiDB-lite"/>
    </source>
</evidence>
<evidence type="ECO:0000256" key="4">
    <source>
        <dbReference type="ARBA" id="ARBA00022816"/>
    </source>
</evidence>
<dbReference type="OrthoDB" id="344345at2759"/>
<proteinExistence type="inferred from homology"/>
<accession>A0A2A2L5G2</accession>